<proteinExistence type="predicted"/>
<evidence type="ECO:0000313" key="2">
    <source>
        <dbReference type="Proteomes" id="UP000215694"/>
    </source>
</evidence>
<gene>
    <name evidence="1" type="ORF">CHL78_011025</name>
</gene>
<organism evidence="1 2">
    <name type="scientific">Romboutsia weinsteinii</name>
    <dbReference type="NCBI Taxonomy" id="2020949"/>
    <lineage>
        <taxon>Bacteria</taxon>
        <taxon>Bacillati</taxon>
        <taxon>Bacillota</taxon>
        <taxon>Clostridia</taxon>
        <taxon>Peptostreptococcales</taxon>
        <taxon>Peptostreptococcaceae</taxon>
        <taxon>Romboutsia</taxon>
    </lineage>
</organism>
<dbReference type="Proteomes" id="UP000215694">
    <property type="component" value="Unassembled WGS sequence"/>
</dbReference>
<name>A0A371J2S9_9FIRM</name>
<protein>
    <submittedName>
        <fullName evidence="1">DUF1450 domain-containing protein</fullName>
    </submittedName>
</protein>
<dbReference type="RefSeq" id="WP_094366939.1">
    <property type="nucleotide sequence ID" value="NZ_NOJY02000017.1"/>
</dbReference>
<keyword evidence="2" id="KW-1185">Reference proteome</keyword>
<dbReference type="AlphaFoldDB" id="A0A371J2S9"/>
<sequence length="63" mass="6856">MIKVCSTCSGLSVEDLKKALLGEEIEDGCIYECGSEFTGYVNDELVTADSEEDFVAKAKELTK</sequence>
<accession>A0A371J2S9</accession>
<reference evidence="1 2" key="1">
    <citation type="journal article" date="2017" name="Genome Announc.">
        <title>Draft Genome Sequence of Romboutsia weinsteinii sp. nov. Strain CCRI-19649(T) Isolated from Surface Water.</title>
        <authorList>
            <person name="Maheux A.F."/>
            <person name="Boudreau D.K."/>
            <person name="Berube E."/>
            <person name="Boissinot M."/>
            <person name="Cantin P."/>
            <person name="Raymond F."/>
            <person name="Corbeil J."/>
            <person name="Omar R.F."/>
            <person name="Bergeron M.G."/>
        </authorList>
    </citation>
    <scope>NUCLEOTIDE SEQUENCE [LARGE SCALE GENOMIC DNA]</scope>
    <source>
        <strain evidence="1 2">CCRI-19649</strain>
    </source>
</reference>
<evidence type="ECO:0000313" key="1">
    <source>
        <dbReference type="EMBL" id="RDY26994.1"/>
    </source>
</evidence>
<dbReference type="EMBL" id="NOJY02000017">
    <property type="protein sequence ID" value="RDY26994.1"/>
    <property type="molecule type" value="Genomic_DNA"/>
</dbReference>
<dbReference type="OrthoDB" id="1692944at2"/>
<comment type="caution">
    <text evidence="1">The sequence shown here is derived from an EMBL/GenBank/DDBJ whole genome shotgun (WGS) entry which is preliminary data.</text>
</comment>